<dbReference type="Proteomes" id="UP000663842">
    <property type="component" value="Unassembled WGS sequence"/>
</dbReference>
<proteinExistence type="predicted"/>
<reference evidence="1" key="1">
    <citation type="submission" date="2021-02" db="EMBL/GenBank/DDBJ databases">
        <authorList>
            <person name="Nowell W R."/>
        </authorList>
    </citation>
    <scope>NUCLEOTIDE SEQUENCE</scope>
</reference>
<sequence>MSTILNLLPDGEIGTQSISTLAGSPSFARSVVNTNILTLFNYNGSQIYVYSSLANDANAAVTPHKWIFYYVPIMAPMTEPNIIVEVARKAIEKKYDLKLAEYSKYWDIAPLMIDSLTAYIVEGSSSPIPGIEPYHAAHPNSLVMIFRFKCSTEERAREIVKLLGEREYEIEIAFHFAGFQEVSTNFVSITGDQIKGVSSKTAADGGNANAEYIHRSQATKFISLYNTNVQTMIYVESTDFNSQTLSAGMQETFISLMKQAMDELVQTKLNTEAYEKIWNSSDLNPNRITSELNEMFSYNKTATEAHHDGTSYFDVNWRKIRKSAAETNIDFWQKVSASLLDIISISGGFGFNFGHQTNTEILDEHQEISYEAISEKYIHDSLQKHDVRVEWTGERLEPKSFDVFKIAELTDRLQTALISKQLIAEKNQSAMIRVVSTMNTPHSTPTNKTHESQFITGEVKLYTGINAPSFPWLLCNGSAVSRIQYQRLFAVIDFCGRIPLGVDPYEKHVKMAKEIGVSSGNATYQLTASQIPAHKHSQGSLYVTTNGSHTHGISDPGHNHGGKTENSMYGSGGYGMKGGGYGNDGAQHSHIIPWGYTGITAQSAGDHTHTVHGETGSFGNAEAFTVMPPYQTINYIIYAD</sequence>
<evidence type="ECO:0000313" key="2">
    <source>
        <dbReference type="EMBL" id="CAF4082002.1"/>
    </source>
</evidence>
<comment type="caution">
    <text evidence="1">The sequence shown here is derived from an EMBL/GenBank/DDBJ whole genome shotgun (WGS) entry which is preliminary data.</text>
</comment>
<evidence type="ECO:0000313" key="3">
    <source>
        <dbReference type="Proteomes" id="UP000663887"/>
    </source>
</evidence>
<dbReference type="Gene3D" id="3.90.1340.10">
    <property type="entry name" value="Phage tail collar domain"/>
    <property type="match status" value="1"/>
</dbReference>
<gene>
    <name evidence="2" type="ORF">UXM345_LOCUS21125</name>
    <name evidence="1" type="ORF">XDN619_LOCUS26701</name>
</gene>
<dbReference type="AlphaFoldDB" id="A0A816X2I5"/>
<accession>A0A816X2I5</accession>
<dbReference type="Proteomes" id="UP000663887">
    <property type="component" value="Unassembled WGS sequence"/>
</dbReference>
<organism evidence="1 3">
    <name type="scientific">Rotaria magnacalcarata</name>
    <dbReference type="NCBI Taxonomy" id="392030"/>
    <lineage>
        <taxon>Eukaryota</taxon>
        <taxon>Metazoa</taxon>
        <taxon>Spiralia</taxon>
        <taxon>Gnathifera</taxon>
        <taxon>Rotifera</taxon>
        <taxon>Eurotatoria</taxon>
        <taxon>Bdelloidea</taxon>
        <taxon>Philodinida</taxon>
        <taxon>Philodinidae</taxon>
        <taxon>Rotaria</taxon>
    </lineage>
</organism>
<dbReference type="InterPro" id="IPR037053">
    <property type="entry name" value="Phage_tail_collar_dom_sf"/>
</dbReference>
<dbReference type="SUPFAM" id="SSF88874">
    <property type="entry name" value="Receptor-binding domain of short tail fibre protein gp12"/>
    <property type="match status" value="1"/>
</dbReference>
<protein>
    <submittedName>
        <fullName evidence="1">Uncharacterized protein</fullName>
    </submittedName>
</protein>
<dbReference type="EMBL" id="CAJOBF010003257">
    <property type="protein sequence ID" value="CAF4082002.1"/>
    <property type="molecule type" value="Genomic_DNA"/>
</dbReference>
<dbReference type="EMBL" id="CAJNRG010012552">
    <property type="protein sequence ID" value="CAF2140882.1"/>
    <property type="molecule type" value="Genomic_DNA"/>
</dbReference>
<evidence type="ECO:0000313" key="1">
    <source>
        <dbReference type="EMBL" id="CAF2140882.1"/>
    </source>
</evidence>
<name>A0A816X2I5_9BILA</name>